<evidence type="ECO:0000313" key="5">
    <source>
        <dbReference type="Proteomes" id="UP001364890"/>
    </source>
</evidence>
<dbReference type="PIRSF" id="PIRSF035040">
    <property type="entry name" value="UCP035040_CBS_Lmo0553"/>
    <property type="match status" value="1"/>
</dbReference>
<reference evidence="4 5" key="1">
    <citation type="submission" date="2024-01" db="EMBL/GenBank/DDBJ databases">
        <title>Seven novel Bacillus-like species.</title>
        <authorList>
            <person name="Liu G."/>
        </authorList>
    </citation>
    <scope>NUCLEOTIDE SEQUENCE [LARGE SCALE GENOMIC DNA]</scope>
    <source>
        <strain evidence="4 5">FJAT-51614</strain>
    </source>
</reference>
<dbReference type="InterPro" id="IPR051462">
    <property type="entry name" value="CBS_domain-containing"/>
</dbReference>
<gene>
    <name evidence="4" type="ORF">WAX74_01960</name>
</gene>
<protein>
    <submittedName>
        <fullName evidence="4">CBS domain-containing protein</fullName>
    </submittedName>
</protein>
<dbReference type="InterPro" id="IPR017036">
    <property type="entry name" value="Lmo0553-like"/>
</dbReference>
<dbReference type="CDD" id="cd02205">
    <property type="entry name" value="CBS_pair_SF"/>
    <property type="match status" value="1"/>
</dbReference>
<dbReference type="InterPro" id="IPR000644">
    <property type="entry name" value="CBS_dom"/>
</dbReference>
<sequence length="209" mass="24125">MFVKSVMIPKEKCLTVQPNTSLVEALLQLDEKEIDALPILDNGIYKGMFNKYLLYKAFFYSDMDRETFLQKTTVMDVVTREETFVEIDDVFESAFVKLYDFPIIAVLDEGKFLGIVTRYDTINQFQSAFGMNKKGTRITFASVESEGRILKVSDILHKYHTPVISLVTFDETDKLARRIVLKIDNDQKVDRIIADLEKSGFRVLHIDKD</sequence>
<keyword evidence="1" id="KW-0677">Repeat</keyword>
<dbReference type="Pfam" id="PF00571">
    <property type="entry name" value="CBS"/>
    <property type="match status" value="2"/>
</dbReference>
<dbReference type="PROSITE" id="PS51371">
    <property type="entry name" value="CBS"/>
    <property type="match status" value="1"/>
</dbReference>
<keyword evidence="5" id="KW-1185">Reference proteome</keyword>
<proteinExistence type="predicted"/>
<organism evidence="4 5">
    <name type="scientific">Psychrobacillus mangrovi</name>
    <dbReference type="NCBI Taxonomy" id="3117745"/>
    <lineage>
        <taxon>Bacteria</taxon>
        <taxon>Bacillati</taxon>
        <taxon>Bacillota</taxon>
        <taxon>Bacilli</taxon>
        <taxon>Bacillales</taxon>
        <taxon>Bacillaceae</taxon>
        <taxon>Psychrobacillus</taxon>
    </lineage>
</organism>
<keyword evidence="2" id="KW-0129">CBS domain</keyword>
<dbReference type="Gene3D" id="3.10.580.10">
    <property type="entry name" value="CBS-domain"/>
    <property type="match status" value="1"/>
</dbReference>
<evidence type="ECO:0000259" key="3">
    <source>
        <dbReference type="PROSITE" id="PS51371"/>
    </source>
</evidence>
<name>A0ABU8F087_9BACI</name>
<dbReference type="PANTHER" id="PTHR48108:SF34">
    <property type="entry name" value="CBS DOMAIN-CONTAINING PROTEIN YHCV"/>
    <property type="match status" value="1"/>
</dbReference>
<dbReference type="EMBL" id="JBAWSY010000001">
    <property type="protein sequence ID" value="MEI4768418.1"/>
    <property type="molecule type" value="Genomic_DNA"/>
</dbReference>
<comment type="caution">
    <text evidence="4">The sequence shown here is derived from an EMBL/GenBank/DDBJ whole genome shotgun (WGS) entry which is preliminary data.</text>
</comment>
<dbReference type="SUPFAM" id="SSF54631">
    <property type="entry name" value="CBS-domain pair"/>
    <property type="match status" value="1"/>
</dbReference>
<accession>A0ABU8F087</accession>
<evidence type="ECO:0000313" key="4">
    <source>
        <dbReference type="EMBL" id="MEI4768418.1"/>
    </source>
</evidence>
<feature type="domain" description="CBS" evidence="3">
    <location>
        <begin position="7"/>
        <end position="65"/>
    </location>
</feature>
<evidence type="ECO:0000256" key="1">
    <source>
        <dbReference type="ARBA" id="ARBA00022737"/>
    </source>
</evidence>
<dbReference type="PANTHER" id="PTHR48108">
    <property type="entry name" value="CBS DOMAIN-CONTAINING PROTEIN CBSX2, CHLOROPLASTIC"/>
    <property type="match status" value="1"/>
</dbReference>
<dbReference type="Proteomes" id="UP001364890">
    <property type="component" value="Unassembled WGS sequence"/>
</dbReference>
<evidence type="ECO:0000256" key="2">
    <source>
        <dbReference type="PROSITE-ProRule" id="PRU00703"/>
    </source>
</evidence>
<dbReference type="InterPro" id="IPR046342">
    <property type="entry name" value="CBS_dom_sf"/>
</dbReference>
<dbReference type="RefSeq" id="WP_336495974.1">
    <property type="nucleotide sequence ID" value="NZ_JBAWSY010000001.1"/>
</dbReference>